<name>A0AAX0VP57_9PSED</name>
<evidence type="ECO:0000313" key="1">
    <source>
        <dbReference type="EMBL" id="PLV12879.1"/>
    </source>
</evidence>
<evidence type="ECO:0000313" key="3">
    <source>
        <dbReference type="Proteomes" id="UP000234839"/>
    </source>
</evidence>
<protein>
    <recommendedName>
        <fullName evidence="5">Protein singed</fullName>
    </recommendedName>
</protein>
<evidence type="ECO:0000313" key="4">
    <source>
        <dbReference type="Proteomes" id="UP000234878"/>
    </source>
</evidence>
<dbReference type="RefSeq" id="WP_102082728.1">
    <property type="nucleotide sequence ID" value="NZ_PJCP01000031.1"/>
</dbReference>
<evidence type="ECO:0000313" key="2">
    <source>
        <dbReference type="EMBL" id="PLV20950.1"/>
    </source>
</evidence>
<sequence length="123" mass="12988">MTIYITVEQVDNLLGPTWAPDDQKARAVLMANTWLTNLGLPEFDPVPDDVIQAGAEIAREAAAGNIYGSKETGVLSKSVDADGVSSSKTYAESSRTISAGESFALALLAHYLNSSGQTKIVRG</sequence>
<dbReference type="AlphaFoldDB" id="A0AAX0VP57"/>
<reference evidence="3 4" key="1">
    <citation type="submission" date="2017-12" db="EMBL/GenBank/DDBJ databases">
        <title>Detection of the carbapenemase gene blaVIM-5 in members of the Pseudomonas putida group isolated from polluted Nigerian wetlands.</title>
        <authorList>
            <person name="Adelowo O."/>
            <person name="Vollmers J."/>
            <person name="Maeusezahl I."/>
            <person name="Kaster A.-K."/>
            <person name="Mueller J.A."/>
        </authorList>
    </citation>
    <scope>NUCLEOTIDE SEQUENCE [LARGE SCALE GENOMIC DNA]</scope>
    <source>
        <strain evidence="2 3">MR119</strain>
        <strain evidence="1 4">MR144</strain>
    </source>
</reference>
<organism evidence="1 4">
    <name type="scientific">Pseudomonas guariconensis</name>
    <dbReference type="NCBI Taxonomy" id="1288410"/>
    <lineage>
        <taxon>Bacteria</taxon>
        <taxon>Pseudomonadati</taxon>
        <taxon>Pseudomonadota</taxon>
        <taxon>Gammaproteobacteria</taxon>
        <taxon>Pseudomonadales</taxon>
        <taxon>Pseudomonadaceae</taxon>
        <taxon>Pseudomonas</taxon>
    </lineage>
</organism>
<keyword evidence="3" id="KW-1185">Reference proteome</keyword>
<dbReference type="Proteomes" id="UP000234839">
    <property type="component" value="Unassembled WGS sequence"/>
</dbReference>
<gene>
    <name evidence="1" type="ORF">CXG49_25000</name>
    <name evidence="2" type="ORF">CXG53_25090</name>
</gene>
<comment type="caution">
    <text evidence="1">The sequence shown here is derived from an EMBL/GenBank/DDBJ whole genome shotgun (WGS) entry which is preliminary data.</text>
</comment>
<proteinExistence type="predicted"/>
<evidence type="ECO:0008006" key="5">
    <source>
        <dbReference type="Google" id="ProtNLM"/>
    </source>
</evidence>
<dbReference type="Proteomes" id="UP000234878">
    <property type="component" value="Unassembled WGS sequence"/>
</dbReference>
<accession>A0AAX0VP57</accession>
<dbReference type="EMBL" id="PJCP01000031">
    <property type="protein sequence ID" value="PLV20950.1"/>
    <property type="molecule type" value="Genomic_DNA"/>
</dbReference>
<dbReference type="EMBL" id="PJCQ01000034">
    <property type="protein sequence ID" value="PLV12879.1"/>
    <property type="molecule type" value="Genomic_DNA"/>
</dbReference>